<proteinExistence type="predicted"/>
<organism evidence="2 3">
    <name type="scientific">Dreissena polymorpha</name>
    <name type="common">Zebra mussel</name>
    <name type="synonym">Mytilus polymorpha</name>
    <dbReference type="NCBI Taxonomy" id="45954"/>
    <lineage>
        <taxon>Eukaryota</taxon>
        <taxon>Metazoa</taxon>
        <taxon>Spiralia</taxon>
        <taxon>Lophotrochozoa</taxon>
        <taxon>Mollusca</taxon>
        <taxon>Bivalvia</taxon>
        <taxon>Autobranchia</taxon>
        <taxon>Heteroconchia</taxon>
        <taxon>Euheterodonta</taxon>
        <taxon>Imparidentia</taxon>
        <taxon>Neoheterodontei</taxon>
        <taxon>Myida</taxon>
        <taxon>Dreissenoidea</taxon>
        <taxon>Dreissenidae</taxon>
        <taxon>Dreissena</taxon>
    </lineage>
</organism>
<dbReference type="Proteomes" id="UP000828390">
    <property type="component" value="Unassembled WGS sequence"/>
</dbReference>
<feature type="compositionally biased region" description="Polar residues" evidence="1">
    <location>
        <begin position="1"/>
        <end position="17"/>
    </location>
</feature>
<reference evidence="2" key="1">
    <citation type="journal article" date="2019" name="bioRxiv">
        <title>The Genome of the Zebra Mussel, Dreissena polymorpha: A Resource for Invasive Species Research.</title>
        <authorList>
            <person name="McCartney M.A."/>
            <person name="Auch B."/>
            <person name="Kono T."/>
            <person name="Mallez S."/>
            <person name="Zhang Y."/>
            <person name="Obille A."/>
            <person name="Becker A."/>
            <person name="Abrahante J.E."/>
            <person name="Garbe J."/>
            <person name="Badalamenti J.P."/>
            <person name="Herman A."/>
            <person name="Mangelson H."/>
            <person name="Liachko I."/>
            <person name="Sullivan S."/>
            <person name="Sone E.D."/>
            <person name="Koren S."/>
            <person name="Silverstein K.A.T."/>
            <person name="Beckman K.B."/>
            <person name="Gohl D.M."/>
        </authorList>
    </citation>
    <scope>NUCLEOTIDE SEQUENCE</scope>
    <source>
        <strain evidence="2">Duluth1</strain>
        <tissue evidence="2">Whole animal</tissue>
    </source>
</reference>
<evidence type="ECO:0000313" key="3">
    <source>
        <dbReference type="Proteomes" id="UP000828390"/>
    </source>
</evidence>
<name>A0A9D4HYA8_DREPO</name>
<sequence>MQNQQKLLSDQETTITKQKQDIAEQNEKYKALDLVYNALMDKVKRYEDILSTQSALIQSLKNQLDRHSETVDMHRTTNSIYRLLATYTRAIYRV</sequence>
<comment type="caution">
    <text evidence="2">The sequence shown here is derived from an EMBL/GenBank/DDBJ whole genome shotgun (WGS) entry which is preliminary data.</text>
</comment>
<gene>
    <name evidence="2" type="ORF">DPMN_046575</name>
</gene>
<reference evidence="2" key="2">
    <citation type="submission" date="2020-11" db="EMBL/GenBank/DDBJ databases">
        <authorList>
            <person name="McCartney M.A."/>
            <person name="Auch B."/>
            <person name="Kono T."/>
            <person name="Mallez S."/>
            <person name="Becker A."/>
            <person name="Gohl D.M."/>
            <person name="Silverstein K.A.T."/>
            <person name="Koren S."/>
            <person name="Bechman K.B."/>
            <person name="Herman A."/>
            <person name="Abrahante J.E."/>
            <person name="Garbe J."/>
        </authorList>
    </citation>
    <scope>NUCLEOTIDE SEQUENCE</scope>
    <source>
        <strain evidence="2">Duluth1</strain>
        <tissue evidence="2">Whole animal</tissue>
    </source>
</reference>
<feature type="region of interest" description="Disordered" evidence="1">
    <location>
        <begin position="1"/>
        <end position="20"/>
    </location>
</feature>
<keyword evidence="3" id="KW-1185">Reference proteome</keyword>
<evidence type="ECO:0000256" key="1">
    <source>
        <dbReference type="SAM" id="MobiDB-lite"/>
    </source>
</evidence>
<dbReference type="EMBL" id="JAIWYP010000011">
    <property type="protein sequence ID" value="KAH3739885.1"/>
    <property type="molecule type" value="Genomic_DNA"/>
</dbReference>
<protein>
    <submittedName>
        <fullName evidence="2">Uncharacterized protein</fullName>
    </submittedName>
</protein>
<dbReference type="AlphaFoldDB" id="A0A9D4HYA8"/>
<evidence type="ECO:0000313" key="2">
    <source>
        <dbReference type="EMBL" id="KAH3739885.1"/>
    </source>
</evidence>
<accession>A0A9D4HYA8</accession>